<dbReference type="SUPFAM" id="SSF46565">
    <property type="entry name" value="Chaperone J-domain"/>
    <property type="match status" value="1"/>
</dbReference>
<dbReference type="EMBL" id="CP136594">
    <property type="protein sequence ID" value="WOE75225.1"/>
    <property type="molecule type" value="Genomic_DNA"/>
</dbReference>
<dbReference type="PANTHER" id="PTHR12763:SF28">
    <property type="entry name" value="GEO10507P1-RELATED"/>
    <property type="match status" value="1"/>
</dbReference>
<dbReference type="Gene3D" id="1.10.287.110">
    <property type="entry name" value="DnaJ domain"/>
    <property type="match status" value="1"/>
</dbReference>
<dbReference type="CDD" id="cd06257">
    <property type="entry name" value="DnaJ"/>
    <property type="match status" value="1"/>
</dbReference>
<evidence type="ECO:0000256" key="4">
    <source>
        <dbReference type="ARBA" id="ARBA00023136"/>
    </source>
</evidence>
<evidence type="ECO:0000313" key="9">
    <source>
        <dbReference type="Proteomes" id="UP001302429"/>
    </source>
</evidence>
<accession>A0AA97I1F0</accession>
<evidence type="ECO:0000259" key="7">
    <source>
        <dbReference type="PROSITE" id="PS50076"/>
    </source>
</evidence>
<dbReference type="InterPro" id="IPR001623">
    <property type="entry name" value="DnaJ_domain"/>
</dbReference>
<sequence length="158" mass="17159">MPLLFILAAGCLFWLWYSGRLARMQPGDWFALTVAMLGTRFLTTGQLPAAGAMLVGAIGWAVYRSASKPTAKAEQQGAPKAPPEPPHLAEPGMTIAEARMLLGIDERATSDMIRAAYRRRMTRAHPDAGGSAELAIRLGTARNILLENRTEKTDWPIG</sequence>
<organism evidence="8 9">
    <name type="scientific">Alterisphingorhabdus coralli</name>
    <dbReference type="NCBI Taxonomy" id="3071408"/>
    <lineage>
        <taxon>Bacteria</taxon>
        <taxon>Pseudomonadati</taxon>
        <taxon>Pseudomonadota</taxon>
        <taxon>Alphaproteobacteria</taxon>
        <taxon>Sphingomonadales</taxon>
        <taxon>Sphingomonadaceae</taxon>
        <taxon>Alterisphingorhabdus (ex Yan et al. 2024)</taxon>
    </lineage>
</organism>
<keyword evidence="3 6" id="KW-1133">Transmembrane helix</keyword>
<evidence type="ECO:0000256" key="1">
    <source>
        <dbReference type="ARBA" id="ARBA00004167"/>
    </source>
</evidence>
<dbReference type="PROSITE" id="PS50076">
    <property type="entry name" value="DNAJ_2"/>
    <property type="match status" value="1"/>
</dbReference>
<dbReference type="KEGG" id="acoa:RB602_00460"/>
<evidence type="ECO:0000256" key="3">
    <source>
        <dbReference type="ARBA" id="ARBA00022989"/>
    </source>
</evidence>
<feature type="transmembrane region" description="Helical" evidence="6">
    <location>
        <begin position="45"/>
        <end position="63"/>
    </location>
</feature>
<proteinExistence type="inferred from homology"/>
<keyword evidence="4 6" id="KW-0472">Membrane</keyword>
<comment type="subcellular location">
    <subcellularLocation>
        <location evidence="1">Membrane</location>
        <topology evidence="1">Single-pass membrane protein</topology>
    </subcellularLocation>
</comment>
<gene>
    <name evidence="8" type="ORF">RB602_00460</name>
</gene>
<dbReference type="RefSeq" id="WP_317081943.1">
    <property type="nucleotide sequence ID" value="NZ_CP136594.1"/>
</dbReference>
<reference evidence="8 9" key="1">
    <citation type="submission" date="2023-10" db="EMBL/GenBank/DDBJ databases">
        <title>Complete genome sequence of a Sphingomonadaceae bacterium.</title>
        <authorList>
            <person name="Yan C."/>
        </authorList>
    </citation>
    <scope>NUCLEOTIDE SEQUENCE [LARGE SCALE GENOMIC DNA]</scope>
    <source>
        <strain evidence="8 9">SCSIO 66989</strain>
    </source>
</reference>
<dbReference type="PANTHER" id="PTHR12763">
    <property type="match status" value="1"/>
</dbReference>
<protein>
    <recommendedName>
        <fullName evidence="7">J domain-containing protein</fullName>
    </recommendedName>
</protein>
<evidence type="ECO:0000256" key="5">
    <source>
        <dbReference type="ARBA" id="ARBA00038105"/>
    </source>
</evidence>
<feature type="domain" description="J" evidence="7">
    <location>
        <begin position="97"/>
        <end position="150"/>
    </location>
</feature>
<evidence type="ECO:0000313" key="8">
    <source>
        <dbReference type="EMBL" id="WOE75225.1"/>
    </source>
</evidence>
<comment type="similarity">
    <text evidence="5">Belongs to the TIM14 family.</text>
</comment>
<name>A0AA97I1F0_9SPHN</name>
<keyword evidence="9" id="KW-1185">Reference proteome</keyword>
<dbReference type="GO" id="GO:0016020">
    <property type="term" value="C:membrane"/>
    <property type="evidence" value="ECO:0007669"/>
    <property type="project" value="UniProtKB-SubCell"/>
</dbReference>
<keyword evidence="2 6" id="KW-0812">Transmembrane</keyword>
<dbReference type="AlphaFoldDB" id="A0AA97I1F0"/>
<dbReference type="Proteomes" id="UP001302429">
    <property type="component" value="Chromosome"/>
</dbReference>
<evidence type="ECO:0000256" key="2">
    <source>
        <dbReference type="ARBA" id="ARBA00022692"/>
    </source>
</evidence>
<dbReference type="InterPro" id="IPR036869">
    <property type="entry name" value="J_dom_sf"/>
</dbReference>
<evidence type="ECO:0000256" key="6">
    <source>
        <dbReference type="SAM" id="Phobius"/>
    </source>
</evidence>